<keyword evidence="3" id="KW-1185">Reference proteome</keyword>
<feature type="region of interest" description="Disordered" evidence="1">
    <location>
        <begin position="166"/>
        <end position="223"/>
    </location>
</feature>
<evidence type="ECO:0000256" key="1">
    <source>
        <dbReference type="SAM" id="MobiDB-lite"/>
    </source>
</evidence>
<dbReference type="AlphaFoldDB" id="A0AAD4HYH5"/>
<dbReference type="Proteomes" id="UP001197093">
    <property type="component" value="Unassembled WGS sequence"/>
</dbReference>
<reference evidence="2" key="1">
    <citation type="submission" date="2023-02" db="EMBL/GenBank/DDBJ databases">
        <authorList>
            <person name="Palmer J.M."/>
        </authorList>
    </citation>
    <scope>NUCLEOTIDE SEQUENCE</scope>
    <source>
        <strain evidence="2">FW57</strain>
    </source>
</reference>
<sequence>MAVDAEDLLIQPFRDVVAVGAVALTNASTNAPPGPAGHVDLMSRAAQALVREGERALNKVQLVWNDRVQKHGDGFKEIMVQQASIEKRRLQLEDLLWDFDDFTHPDEFDQTRYAALQAATKALALDIVETAKRLKFETSVMSNTSTSSSAMLGSLDSLVIAEDSAELNRPSSNEAAGSRLSSARSTATNETDTIGVEDLLRESNLASDLPGDRRKSRPASPRIPDCAIRDGSTYYKLNGYCRGATRFRKDGHWDSIKFTNEYEYGSGGAMAGGGDMMRASDGITVPFQYEMAKVGACGECGYAHDLDDVELDKSDNPEAVRTSEFGVRYRLRLLFKSHLRQGSSTETHYACLWCVQAGAASRESDATVFRSPDDLMRHLSRHSQPLPALSGVSVAYGPLPDSAPLDFDLHLPDSPTPVPMPENVARLATAVAVKDHYRRPGRGKLDKPPKYDADMLEFMEGARIVGVIFPEKWGGKFCLGRHDGEFGAFPAKAIELRPPQETEIPVGGENGMSVTTRLLVLVRHK</sequence>
<evidence type="ECO:0000313" key="3">
    <source>
        <dbReference type="Proteomes" id="UP001197093"/>
    </source>
</evidence>
<name>A0AAD4HYH5_9PEZI</name>
<feature type="compositionally biased region" description="Polar residues" evidence="1">
    <location>
        <begin position="169"/>
        <end position="192"/>
    </location>
</feature>
<evidence type="ECO:0000313" key="2">
    <source>
        <dbReference type="EMBL" id="KAG7285663.1"/>
    </source>
</evidence>
<proteinExistence type="predicted"/>
<accession>A0AAD4HYH5</accession>
<protein>
    <recommendedName>
        <fullName evidence="4">SH3 domain-containing protein</fullName>
    </recommendedName>
</protein>
<gene>
    <name evidence="2" type="ORF">NEMBOFW57_007956</name>
</gene>
<organism evidence="2 3">
    <name type="scientific">Staphylotrichum longicolle</name>
    <dbReference type="NCBI Taxonomy" id="669026"/>
    <lineage>
        <taxon>Eukaryota</taxon>
        <taxon>Fungi</taxon>
        <taxon>Dikarya</taxon>
        <taxon>Ascomycota</taxon>
        <taxon>Pezizomycotina</taxon>
        <taxon>Sordariomycetes</taxon>
        <taxon>Sordariomycetidae</taxon>
        <taxon>Sordariales</taxon>
        <taxon>Chaetomiaceae</taxon>
        <taxon>Staphylotrichum</taxon>
    </lineage>
</organism>
<evidence type="ECO:0008006" key="4">
    <source>
        <dbReference type="Google" id="ProtNLM"/>
    </source>
</evidence>
<comment type="caution">
    <text evidence="2">The sequence shown here is derived from an EMBL/GenBank/DDBJ whole genome shotgun (WGS) entry which is preliminary data.</text>
</comment>
<dbReference type="EMBL" id="JAHCVI010000004">
    <property type="protein sequence ID" value="KAG7285663.1"/>
    <property type="molecule type" value="Genomic_DNA"/>
</dbReference>